<reference evidence="1 2" key="1">
    <citation type="submission" date="2018-06" db="EMBL/GenBank/DDBJ databases">
        <title>Comparative genomics reveals the genomic features of Rhizophagus irregularis, R. cerebriforme, R. diaphanum and Gigaspora rosea, and their symbiotic lifestyle signature.</title>
        <authorList>
            <person name="Morin E."/>
            <person name="San Clemente H."/>
            <person name="Chen E.C.H."/>
            <person name="De La Providencia I."/>
            <person name="Hainaut M."/>
            <person name="Kuo A."/>
            <person name="Kohler A."/>
            <person name="Murat C."/>
            <person name="Tang N."/>
            <person name="Roy S."/>
            <person name="Loubradou J."/>
            <person name="Henrissat B."/>
            <person name="Grigoriev I.V."/>
            <person name="Corradi N."/>
            <person name="Roux C."/>
            <person name="Martin F.M."/>
        </authorList>
    </citation>
    <scope>NUCLEOTIDE SEQUENCE [LARGE SCALE GENOMIC DNA]</scope>
    <source>
        <strain evidence="1 2">DAOM 227022</strain>
    </source>
</reference>
<organism evidence="1 2">
    <name type="scientific">Glomus cerebriforme</name>
    <dbReference type="NCBI Taxonomy" id="658196"/>
    <lineage>
        <taxon>Eukaryota</taxon>
        <taxon>Fungi</taxon>
        <taxon>Fungi incertae sedis</taxon>
        <taxon>Mucoromycota</taxon>
        <taxon>Glomeromycotina</taxon>
        <taxon>Glomeromycetes</taxon>
        <taxon>Glomerales</taxon>
        <taxon>Glomeraceae</taxon>
        <taxon>Glomus</taxon>
    </lineage>
</organism>
<gene>
    <name evidence="1" type="ORF">C1645_817279</name>
</gene>
<dbReference type="EMBL" id="QKYT01000069">
    <property type="protein sequence ID" value="RIA95035.1"/>
    <property type="molecule type" value="Genomic_DNA"/>
</dbReference>
<evidence type="ECO:0000313" key="2">
    <source>
        <dbReference type="Proteomes" id="UP000265703"/>
    </source>
</evidence>
<dbReference type="OrthoDB" id="2440012at2759"/>
<proteinExistence type="predicted"/>
<dbReference type="AlphaFoldDB" id="A0A397TEY9"/>
<evidence type="ECO:0000313" key="1">
    <source>
        <dbReference type="EMBL" id="RIA95035.1"/>
    </source>
</evidence>
<sequence length="219" mass="25886">MGELIIYINPQKAQDLDQLIAKQKPIIFIDFQKAYNLDRHLTLQKLYYYPKGLYQNVKGLWDAFVDCMIRYKDFIFLTSKSSEEVAEAFKSIYNNADNPLTWPYKFQCDEGRKFIGSGFGMNIMLEFEELRFILDTEAWLFLTIMLDIFLEGFLKINICSNDVIKLERMYFKPSVKYNHPIGTDKSQLPKGPQHPFVREQLMHIKKESMLLPRWILGDN</sequence>
<keyword evidence="2" id="KW-1185">Reference proteome</keyword>
<comment type="caution">
    <text evidence="1">The sequence shown here is derived from an EMBL/GenBank/DDBJ whole genome shotgun (WGS) entry which is preliminary data.</text>
</comment>
<dbReference type="Proteomes" id="UP000265703">
    <property type="component" value="Unassembled WGS sequence"/>
</dbReference>
<protein>
    <submittedName>
        <fullName evidence="1">Uncharacterized protein</fullName>
    </submittedName>
</protein>
<name>A0A397TEY9_9GLOM</name>
<accession>A0A397TEY9</accession>